<keyword evidence="1" id="KW-0732">Signal</keyword>
<protein>
    <submittedName>
        <fullName evidence="2">Uncharacterized protein</fullName>
    </submittedName>
</protein>
<evidence type="ECO:0000313" key="3">
    <source>
        <dbReference type="Proteomes" id="UP000667802"/>
    </source>
</evidence>
<feature type="signal peptide" evidence="1">
    <location>
        <begin position="1"/>
        <end position="25"/>
    </location>
</feature>
<evidence type="ECO:0000256" key="1">
    <source>
        <dbReference type="SAM" id="SignalP"/>
    </source>
</evidence>
<keyword evidence="3" id="KW-1185">Reference proteome</keyword>
<name>A0AAP5I570_9CYAN</name>
<dbReference type="RefSeq" id="WP_208341324.1">
    <property type="nucleotide sequence ID" value="NZ_CAWQFN010000863.1"/>
</dbReference>
<evidence type="ECO:0000313" key="2">
    <source>
        <dbReference type="EMBL" id="MDR9894895.1"/>
    </source>
</evidence>
<organism evidence="2 3">
    <name type="scientific">Aetokthonos hydrillicola Thurmond2011</name>
    <dbReference type="NCBI Taxonomy" id="2712845"/>
    <lineage>
        <taxon>Bacteria</taxon>
        <taxon>Bacillati</taxon>
        <taxon>Cyanobacteriota</taxon>
        <taxon>Cyanophyceae</taxon>
        <taxon>Nostocales</taxon>
        <taxon>Hapalosiphonaceae</taxon>
        <taxon>Aetokthonos</taxon>
    </lineage>
</organism>
<dbReference type="Proteomes" id="UP000667802">
    <property type="component" value="Unassembled WGS sequence"/>
</dbReference>
<proteinExistence type="predicted"/>
<dbReference type="AlphaFoldDB" id="A0AAP5I570"/>
<gene>
    <name evidence="2" type="ORF">G7B40_009995</name>
</gene>
<accession>A0AAP5I570</accession>
<sequence>MRIWKIPVYLLAALAFSNLGHSARANLSKTAKSGSSQLKARLAESVTPPKSYYLLGTEARHLKVNFTEELTKNPKINNKTAQLSNLLTRKTQTVTDQYIAQNEAPQNTAPQTDELENLRTRFRIPSTKLSKLTTITQGIISTPGSSVASPTAFGASFGDVFVGGSYQTRVRFADKDDGGLVFGFGLGDRKLVGLEVAISSFSTLREGFFSNGGVSLKLHHLFPDNLAIALGVENAATFGSPDAGSSVYGVASKVFQLKDDITKPFSSVTVSLGLGGGRFRSEHDVQKRIDSVNVFGSVGVRLAEPISFIADWTGQDLTLGTSIAPFRKIPVVITPAVADVTGNAGDGARFILGFGFGYTF</sequence>
<reference evidence="3" key="1">
    <citation type="journal article" date="2021" name="Science">
        <title>Hunting the eagle killer: A cyanobacterial neurotoxin causes vacuolar myelinopathy.</title>
        <authorList>
            <person name="Breinlinger S."/>
            <person name="Phillips T.J."/>
            <person name="Haram B.N."/>
            <person name="Mares J."/>
            <person name="Martinez Yerena J.A."/>
            <person name="Hrouzek P."/>
            <person name="Sobotka R."/>
            <person name="Henderson W.M."/>
            <person name="Schmieder P."/>
            <person name="Williams S.M."/>
            <person name="Lauderdale J.D."/>
            <person name="Wilde H.D."/>
            <person name="Gerrin W."/>
            <person name="Kust A."/>
            <person name="Washington J.W."/>
            <person name="Wagner C."/>
            <person name="Geier B."/>
            <person name="Liebeke M."/>
            <person name="Enke H."/>
            <person name="Niedermeyer T.H.J."/>
            <person name="Wilde S.B."/>
        </authorList>
    </citation>
    <scope>NUCLEOTIDE SEQUENCE [LARGE SCALE GENOMIC DNA]</scope>
    <source>
        <strain evidence="3">Thurmond2011</strain>
    </source>
</reference>
<dbReference type="EMBL" id="JAALHA020000003">
    <property type="protein sequence ID" value="MDR9894895.1"/>
    <property type="molecule type" value="Genomic_DNA"/>
</dbReference>
<feature type="chain" id="PRO_5042975774" evidence="1">
    <location>
        <begin position="26"/>
        <end position="360"/>
    </location>
</feature>
<comment type="caution">
    <text evidence="2">The sequence shown here is derived from an EMBL/GenBank/DDBJ whole genome shotgun (WGS) entry which is preliminary data.</text>
</comment>